<organism evidence="3 4">
    <name type="scientific">Mya arenaria</name>
    <name type="common">Soft-shell clam</name>
    <dbReference type="NCBI Taxonomy" id="6604"/>
    <lineage>
        <taxon>Eukaryota</taxon>
        <taxon>Metazoa</taxon>
        <taxon>Spiralia</taxon>
        <taxon>Lophotrochozoa</taxon>
        <taxon>Mollusca</taxon>
        <taxon>Bivalvia</taxon>
        <taxon>Autobranchia</taxon>
        <taxon>Heteroconchia</taxon>
        <taxon>Euheterodonta</taxon>
        <taxon>Imparidentia</taxon>
        <taxon>Neoheterodontei</taxon>
        <taxon>Myida</taxon>
        <taxon>Myoidea</taxon>
        <taxon>Myidae</taxon>
        <taxon>Mya</taxon>
    </lineage>
</organism>
<dbReference type="InterPro" id="IPR036179">
    <property type="entry name" value="Ig-like_dom_sf"/>
</dbReference>
<dbReference type="InterPro" id="IPR007110">
    <property type="entry name" value="Ig-like_dom"/>
</dbReference>
<dbReference type="EMBL" id="CP111025">
    <property type="protein sequence ID" value="WAR25247.1"/>
    <property type="molecule type" value="Genomic_DNA"/>
</dbReference>
<gene>
    <name evidence="3" type="ORF">MAR_010951</name>
</gene>
<feature type="domain" description="Ig-like" evidence="2">
    <location>
        <begin position="423"/>
        <end position="512"/>
    </location>
</feature>
<feature type="compositionally biased region" description="Basic and acidic residues" evidence="1">
    <location>
        <begin position="829"/>
        <end position="858"/>
    </location>
</feature>
<feature type="domain" description="Ig-like" evidence="2">
    <location>
        <begin position="278"/>
        <end position="368"/>
    </location>
</feature>
<dbReference type="CDD" id="cd00096">
    <property type="entry name" value="Ig"/>
    <property type="match status" value="2"/>
</dbReference>
<evidence type="ECO:0000259" key="2">
    <source>
        <dbReference type="PROSITE" id="PS50835"/>
    </source>
</evidence>
<dbReference type="Proteomes" id="UP001164746">
    <property type="component" value="Chromosome 14"/>
</dbReference>
<evidence type="ECO:0000256" key="1">
    <source>
        <dbReference type="SAM" id="MobiDB-lite"/>
    </source>
</evidence>
<dbReference type="PROSITE" id="PS50835">
    <property type="entry name" value="IG_LIKE"/>
    <property type="match status" value="6"/>
</dbReference>
<dbReference type="InterPro" id="IPR003599">
    <property type="entry name" value="Ig_sub"/>
</dbReference>
<dbReference type="InterPro" id="IPR013098">
    <property type="entry name" value="Ig_I-set"/>
</dbReference>
<feature type="domain" description="Ig-like" evidence="2">
    <location>
        <begin position="723"/>
        <end position="811"/>
    </location>
</feature>
<dbReference type="SMART" id="SM00409">
    <property type="entry name" value="IG"/>
    <property type="match status" value="7"/>
</dbReference>
<protein>
    <submittedName>
        <fullName evidence="3">UNC89-like protein</fullName>
    </submittedName>
</protein>
<accession>A0ABY7FUD5</accession>
<reference evidence="3" key="1">
    <citation type="submission" date="2022-11" db="EMBL/GenBank/DDBJ databases">
        <title>Centuries of genome instability and evolution in soft-shell clam transmissible cancer (bioRxiv).</title>
        <authorList>
            <person name="Hart S.F.M."/>
            <person name="Yonemitsu M.A."/>
            <person name="Giersch R.M."/>
            <person name="Beal B.F."/>
            <person name="Arriagada G."/>
            <person name="Davis B.W."/>
            <person name="Ostrander E.A."/>
            <person name="Goff S.P."/>
            <person name="Metzger M.J."/>
        </authorList>
    </citation>
    <scope>NUCLEOTIDE SEQUENCE</scope>
    <source>
        <strain evidence="3">MELC-2E11</strain>
        <tissue evidence="3">Siphon/mantle</tissue>
    </source>
</reference>
<dbReference type="SMART" id="SM00408">
    <property type="entry name" value="IGc2"/>
    <property type="match status" value="6"/>
</dbReference>
<feature type="domain" description="Ig-like" evidence="2">
    <location>
        <begin position="174"/>
        <end position="263"/>
    </location>
</feature>
<dbReference type="InterPro" id="IPR013783">
    <property type="entry name" value="Ig-like_fold"/>
</dbReference>
<dbReference type="InterPro" id="IPR003598">
    <property type="entry name" value="Ig_sub2"/>
</dbReference>
<feature type="region of interest" description="Disordered" evidence="1">
    <location>
        <begin position="820"/>
        <end position="858"/>
    </location>
</feature>
<dbReference type="PANTHER" id="PTHR47633">
    <property type="entry name" value="IMMUNOGLOBULIN"/>
    <property type="match status" value="1"/>
</dbReference>
<dbReference type="SUPFAM" id="SSF48726">
    <property type="entry name" value="Immunoglobulin"/>
    <property type="match status" value="8"/>
</dbReference>
<keyword evidence="4" id="KW-1185">Reference proteome</keyword>
<name>A0ABY7FUD5_MYAAR</name>
<evidence type="ECO:0000313" key="3">
    <source>
        <dbReference type="EMBL" id="WAR25247.1"/>
    </source>
</evidence>
<proteinExistence type="predicted"/>
<sequence>MADYPDPDRDVNVAVQELPVWSEPLGNTEAAEDSTVDLITCTTDKGELRVKFRNDIPLDDFSPDCERFVKTSSEGVHTLTIKRVKKRDAGIFKCKVSNDVGWISCDAKFIVNANSVIPYNDIENAFPVTRLILEQRKESVTSLEREVELLSHDLCDTAAIQKFMLKWKVDRDTPLHFPIHLKSRCAVEGTMAVLSCLVAGEPPYKVRWLKGSTEIFESSTHYIDQRGPMLSLTLPSCAEQDTGNYTCTVRNRGSKVSSTCYLQVEPVWEITNEVPVKPMFMDGLKRQTLNEGDMIVLRVQATGSPKPGFKYKDGLELNDSERVQTEVSKKGHAQLVIAYASYLDNGLYTCEAHNFAGRAQTMCNVRVRDLFEMELLREREYTYTEVKTEADTNIVNGDSETNDGVDAPVYSTRQESGIFEHAPSFRFQLPKQLTVSGRERFCLEVCCGGNPRPTVRWFKEERQLYEGENYNFLYMGDWAGLEIIDPIPRDAGKYTVKIYNDMGTVTSSCDVTMDLPLVEGKDIPTPTIEAIEELKQTLKDDKDIPEGDNIHCSMDPKTRIASLVIDKATINDSGKYACVAYSETGGHASTVCDIQVLPMEMTFVDSECEVSSAKRLVPEFKVALTDLETTQGSEVKLECVAEGFPVPKVKWYKNETPIEPTIGKYTITSSVEGSHSLIIASMHVSDADCYRCEAVNEVGSVQSSAHVVVQEQSEIDRSAGQEPHFANPLHSVTGDEGETVVLSCLANGEPIPVITWRRGDVELKSGDRIEISCEGGASSLTVRGLVPNDGGLYICCAKNANGRVESSACLKVREKSKTVPDEPNAVMISKERTPVQEEGNQKSENPEEVSMETKPKHEGNKAVIGDLISVKTEENVEHINMETKSTVIAETIGSAAPGLLFDFKRMPKVVTQPLNTWLKVGEGLKLQVEVVQRPETRVTWYHNNMPIDIEGSERFKLMIKERCYEN</sequence>
<evidence type="ECO:0000313" key="4">
    <source>
        <dbReference type="Proteomes" id="UP001164746"/>
    </source>
</evidence>
<feature type="domain" description="Ig-like" evidence="2">
    <location>
        <begin position="19"/>
        <end position="98"/>
    </location>
</feature>
<feature type="domain" description="Ig-like" evidence="2">
    <location>
        <begin position="618"/>
        <end position="708"/>
    </location>
</feature>
<dbReference type="Pfam" id="PF07679">
    <property type="entry name" value="I-set"/>
    <property type="match status" value="7"/>
</dbReference>
<dbReference type="Gene3D" id="2.60.40.10">
    <property type="entry name" value="Immunoglobulins"/>
    <property type="match status" value="8"/>
</dbReference>